<evidence type="ECO:0000313" key="3">
    <source>
        <dbReference type="EMBL" id="RNA43948.1"/>
    </source>
</evidence>
<reference evidence="3 4" key="1">
    <citation type="journal article" date="2018" name="Sci. Rep.">
        <title>Genomic signatures of local adaptation to the degree of environmental predictability in rotifers.</title>
        <authorList>
            <person name="Franch-Gras L."/>
            <person name="Hahn C."/>
            <person name="Garcia-Roger E.M."/>
            <person name="Carmona M.J."/>
            <person name="Serra M."/>
            <person name="Gomez A."/>
        </authorList>
    </citation>
    <scope>NUCLEOTIDE SEQUENCE [LARGE SCALE GENOMIC DNA]</scope>
    <source>
        <strain evidence="3">HYR1</strain>
    </source>
</reference>
<dbReference type="OrthoDB" id="289038at2759"/>
<organism evidence="3 4">
    <name type="scientific">Brachionus plicatilis</name>
    <name type="common">Marine rotifer</name>
    <name type="synonym">Brachionus muelleri</name>
    <dbReference type="NCBI Taxonomy" id="10195"/>
    <lineage>
        <taxon>Eukaryota</taxon>
        <taxon>Metazoa</taxon>
        <taxon>Spiralia</taxon>
        <taxon>Gnathifera</taxon>
        <taxon>Rotifera</taxon>
        <taxon>Eurotatoria</taxon>
        <taxon>Monogononta</taxon>
        <taxon>Pseudotrocha</taxon>
        <taxon>Ploima</taxon>
        <taxon>Brachionidae</taxon>
        <taxon>Brachionus</taxon>
    </lineage>
</organism>
<dbReference type="PANTHER" id="PTHR46236">
    <property type="entry name" value="TRAF-LIKE SUPERFAMILY PROTEIN"/>
    <property type="match status" value="1"/>
</dbReference>
<dbReference type="InterPro" id="IPR008974">
    <property type="entry name" value="TRAF-like"/>
</dbReference>
<dbReference type="STRING" id="10195.A0A3M7T7X6"/>
<dbReference type="PROSITE" id="PS50144">
    <property type="entry name" value="MATH"/>
    <property type="match status" value="1"/>
</dbReference>
<evidence type="ECO:0000259" key="2">
    <source>
        <dbReference type="PROSITE" id="PS50144"/>
    </source>
</evidence>
<feature type="domain" description="MATH" evidence="2">
    <location>
        <begin position="225"/>
        <end position="351"/>
    </location>
</feature>
<comment type="caution">
    <text evidence="3">The sequence shown here is derived from an EMBL/GenBank/DDBJ whole genome shotgun (WGS) entry which is preliminary data.</text>
</comment>
<dbReference type="InterPro" id="IPR002083">
    <property type="entry name" value="MATH/TRAF_dom"/>
</dbReference>
<dbReference type="EMBL" id="REGN01000171">
    <property type="protein sequence ID" value="RNA43948.1"/>
    <property type="molecule type" value="Genomic_DNA"/>
</dbReference>
<dbReference type="Gene3D" id="2.60.210.10">
    <property type="entry name" value="Apoptosis, Tumor Necrosis Factor Receptor Associated Protein 2, Chain A"/>
    <property type="match status" value="1"/>
</dbReference>
<gene>
    <name evidence="3" type="ORF">BpHYR1_014628</name>
</gene>
<evidence type="ECO:0000313" key="4">
    <source>
        <dbReference type="Proteomes" id="UP000276133"/>
    </source>
</evidence>
<keyword evidence="1" id="KW-0175">Coiled coil</keyword>
<accession>A0A3M7T7X6</accession>
<dbReference type="PANTHER" id="PTHR46236:SF35">
    <property type="entry name" value="MATH DOMAIN-CONTAINING PROTEIN"/>
    <property type="match status" value="1"/>
</dbReference>
<dbReference type="InterPro" id="IPR050804">
    <property type="entry name" value="MCC"/>
</dbReference>
<name>A0A3M7T7X6_BRAPC</name>
<proteinExistence type="predicted"/>
<dbReference type="SMART" id="SM00061">
    <property type="entry name" value="MATH"/>
    <property type="match status" value="1"/>
</dbReference>
<dbReference type="SUPFAM" id="SSF49599">
    <property type="entry name" value="TRAF domain-like"/>
    <property type="match status" value="1"/>
</dbReference>
<evidence type="ECO:0000256" key="1">
    <source>
        <dbReference type="ARBA" id="ARBA00023054"/>
    </source>
</evidence>
<keyword evidence="3" id="KW-0378">Hydrolase</keyword>
<dbReference type="GO" id="GO:0016787">
    <property type="term" value="F:hydrolase activity"/>
    <property type="evidence" value="ECO:0007669"/>
    <property type="project" value="UniProtKB-KW"/>
</dbReference>
<dbReference type="AlphaFoldDB" id="A0A3M7T7X6"/>
<sequence>MDEIQISLPCGFSANYRAILISNGRFPCPVCKKHNITKQECLKMTRNKMLINEFNFNLKKKKYEELMQEFENYKNDPEYYIDESFDSLKREVDLRREEIKVMLNKEIDDYHDGLLEKIDMERDLKLKELKERIQQTQTLDLVKFDADRNSDVYSKIDFFEKNNLKIDNGINLVENIINDLNEPKFELTNSCNDIDLTKLFGELYTKEETCIILNKDEIDDESRTEATIQLTLNDFSLLKNKNNCELYSKDFIVHDYEWNILIRLNADDGWMEFFLVCDSIKNSIEFSVNATAEFTLLNKSDSKKDFSRKYEHLFTQKEPDWGFFKFTTMNEIMNPTKGYYDSNKDSITVKVLLKAETPQKI</sequence>
<dbReference type="Pfam" id="PF22486">
    <property type="entry name" value="MATH_2"/>
    <property type="match status" value="1"/>
</dbReference>
<dbReference type="Proteomes" id="UP000276133">
    <property type="component" value="Unassembled WGS sequence"/>
</dbReference>
<protein>
    <submittedName>
        <fullName evidence="3">Ubiquitin carboxyl-terminal hydrolase 7 isoform X1</fullName>
    </submittedName>
</protein>
<keyword evidence="4" id="KW-1185">Reference proteome</keyword>